<evidence type="ECO:0000313" key="4">
    <source>
        <dbReference type="Proteomes" id="UP000295023"/>
    </source>
</evidence>
<accession>A0A4R4D4R5</accession>
<dbReference type="InterPro" id="IPR045531">
    <property type="entry name" value="DUF6468"/>
</dbReference>
<feature type="compositionally biased region" description="Pro residues" evidence="1">
    <location>
        <begin position="116"/>
        <end position="131"/>
    </location>
</feature>
<feature type="region of interest" description="Disordered" evidence="1">
    <location>
        <begin position="101"/>
        <end position="152"/>
    </location>
</feature>
<evidence type="ECO:0000256" key="1">
    <source>
        <dbReference type="SAM" id="MobiDB-lite"/>
    </source>
</evidence>
<dbReference type="EMBL" id="SKBM01000037">
    <property type="protein sequence ID" value="TCZ53668.1"/>
    <property type="molecule type" value="Genomic_DNA"/>
</dbReference>
<sequence length="152" mass="16327">MTTLEWALQALLVLALCATVPGAIRLERALTTLARDRTDLAAAAKQLAEAVGEAEAAMLRLRGAADRAGRTTSEQVTAANRVAEDLRFLLDRAEAQADRLDLAVRSNRAPREAAAAPPPSAPRPQPSPESAPNPERLQAEESLLRVFRSRQA</sequence>
<organism evidence="3 4">
    <name type="scientific">Roseicella aquatilis</name>
    <dbReference type="NCBI Taxonomy" id="2527868"/>
    <lineage>
        <taxon>Bacteria</taxon>
        <taxon>Pseudomonadati</taxon>
        <taxon>Pseudomonadota</taxon>
        <taxon>Alphaproteobacteria</taxon>
        <taxon>Acetobacterales</taxon>
        <taxon>Roseomonadaceae</taxon>
        <taxon>Roseicella</taxon>
    </lineage>
</organism>
<dbReference type="Pfam" id="PF20072">
    <property type="entry name" value="DUF6468"/>
    <property type="match status" value="1"/>
</dbReference>
<keyword evidence="4" id="KW-1185">Reference proteome</keyword>
<name>A0A4R4D4R5_9PROT</name>
<comment type="caution">
    <text evidence="3">The sequence shown here is derived from an EMBL/GenBank/DDBJ whole genome shotgun (WGS) entry which is preliminary data.</text>
</comment>
<protein>
    <recommendedName>
        <fullName evidence="2">DUF6468 domain-containing protein</fullName>
    </recommendedName>
</protein>
<dbReference type="AlphaFoldDB" id="A0A4R4D4R5"/>
<evidence type="ECO:0000313" key="3">
    <source>
        <dbReference type="EMBL" id="TCZ53668.1"/>
    </source>
</evidence>
<gene>
    <name evidence="3" type="ORF">EXY23_24385</name>
</gene>
<evidence type="ECO:0000259" key="2">
    <source>
        <dbReference type="Pfam" id="PF20072"/>
    </source>
</evidence>
<proteinExistence type="predicted"/>
<feature type="domain" description="DUF6468" evidence="2">
    <location>
        <begin position="35"/>
        <end position="108"/>
    </location>
</feature>
<reference evidence="3 4" key="1">
    <citation type="submission" date="2019-03" db="EMBL/GenBank/DDBJ databases">
        <title>Paracraurococcus aquatilis NE82 genome sequence.</title>
        <authorList>
            <person name="Zhao Y."/>
            <person name="Du Z."/>
        </authorList>
    </citation>
    <scope>NUCLEOTIDE SEQUENCE [LARGE SCALE GENOMIC DNA]</scope>
    <source>
        <strain evidence="3 4">NE82</strain>
    </source>
</reference>
<dbReference type="Proteomes" id="UP000295023">
    <property type="component" value="Unassembled WGS sequence"/>
</dbReference>
<dbReference type="RefSeq" id="WP_132296167.1">
    <property type="nucleotide sequence ID" value="NZ_SKBM01000037.1"/>
</dbReference>